<dbReference type="AlphaFoldDB" id="A0AAU8RG37"/>
<dbReference type="EMBL" id="CP009976">
    <property type="protein sequence ID" value="AIZ42369.1"/>
    <property type="molecule type" value="Genomic_DNA"/>
</dbReference>
<gene>
    <name evidence="1" type="ORF">M666_12730</name>
</gene>
<protein>
    <submittedName>
        <fullName evidence="1">Uncharacterized protein</fullName>
    </submittedName>
</protein>
<evidence type="ECO:0000313" key="1">
    <source>
        <dbReference type="EMBL" id="AIZ42369.1"/>
    </source>
</evidence>
<reference evidence="1 2" key="1">
    <citation type="journal article" date="2014" name="Environ. Microbiol.">
        <title>Contrasting genomic patterns and infection strategies of two co-existing Bacteroidetes podovirus genera.</title>
        <authorList>
            <person name="Holmfeldt K."/>
            <person name="Howard-Varona C."/>
            <person name="Solonenko N."/>
            <person name="Sullivan M.B."/>
        </authorList>
    </citation>
    <scope>NUCLEOTIDE SEQUENCE [LARGE SCALE GENOMIC DNA]</scope>
    <source>
        <strain evidence="1 2">18</strain>
    </source>
</reference>
<proteinExistence type="predicted"/>
<dbReference type="RefSeq" id="WP_029446163.1">
    <property type="nucleotide sequence ID" value="NZ_CP009976.1"/>
</dbReference>
<dbReference type="Proteomes" id="UP000030786">
    <property type="component" value="Chromosome"/>
</dbReference>
<organism evidence="1 2">
    <name type="scientific">Cellulophaga baltica 18</name>
    <dbReference type="NCBI Taxonomy" id="1348584"/>
    <lineage>
        <taxon>Bacteria</taxon>
        <taxon>Pseudomonadati</taxon>
        <taxon>Bacteroidota</taxon>
        <taxon>Flavobacteriia</taxon>
        <taxon>Flavobacteriales</taxon>
        <taxon>Flavobacteriaceae</taxon>
        <taxon>Cellulophaga</taxon>
    </lineage>
</organism>
<accession>A0AAU8RG37</accession>
<dbReference type="GeneID" id="78061605"/>
<evidence type="ECO:0000313" key="2">
    <source>
        <dbReference type="Proteomes" id="UP000030786"/>
    </source>
</evidence>
<name>A0AAU8RG37_9FLAO</name>
<sequence length="305" mass="36020">MKTLEESIKYTTNKKKNQILRLENSHFHQSIEDLKLFLETGKGIGSSSLKIEYLGTWYHWNFIYKYLVDQEIKYDLLSASTYYNLECNNWCYFLGEWKENFKSATSFTKSIKHLGQMLYLGQKEDAIQYGNFLLKMLYGKQYDGWIVFPTHPWFMLELFCRWQNISLDYEKLNYPNNLGVYQSALDNWETIDTQLLSDNIDSLTKFHIAQSDEDEQGNANDENGDGYDLEFTSADYFIFPIEILMWLAIRRDLGLPEYSASSQNKLMQMEINQLPSVTIPMYEDVLIQKCKNKLMQENSDITFKL</sequence>
<dbReference type="KEGG" id="cbat:M666_12730"/>